<dbReference type="Proteomes" id="UP000294239">
    <property type="component" value="Unassembled WGS sequence"/>
</dbReference>
<keyword evidence="3" id="KW-1185">Reference proteome</keyword>
<evidence type="ECO:0000313" key="3">
    <source>
        <dbReference type="Proteomes" id="UP000294239"/>
    </source>
</evidence>
<protein>
    <submittedName>
        <fullName evidence="2">Uncharacterized protein</fullName>
    </submittedName>
</protein>
<comment type="caution">
    <text evidence="2">The sequence shown here is derived from an EMBL/GenBank/DDBJ whole genome shotgun (WGS) entry which is preliminary data.</text>
</comment>
<gene>
    <name evidence="2" type="ORF">EYC79_16980</name>
</gene>
<name>A0ABY1Y4R6_9HYPH</name>
<dbReference type="GeneID" id="301042877"/>
<dbReference type="EMBL" id="SISF01000032">
    <property type="protein sequence ID" value="TBN10658.1"/>
    <property type="molecule type" value="Genomic_DNA"/>
</dbReference>
<proteinExistence type="predicted"/>
<sequence>MLHRDNGGEPKRVEASSAGSAFATRKSGCASAATIRALPYHLDRAFSPQRGSRLHLPQETSLKMFRLSDGWGRMTEVVSLKPYVRCGPAMGISSLLS</sequence>
<feature type="compositionally biased region" description="Basic and acidic residues" evidence="1">
    <location>
        <begin position="1"/>
        <end position="14"/>
    </location>
</feature>
<accession>A0ABY1Y4R6</accession>
<reference evidence="2 3" key="1">
    <citation type="submission" date="2019-02" db="EMBL/GenBank/DDBJ databases">
        <title>Current taxonomic status of genus Agrobacterium and description of Agrobacterium cavarae sp. nov. isolated from maize roots.</title>
        <authorList>
            <person name="Flores-Felix J.D."/>
            <person name="Menendez E."/>
            <person name="Ramirez-Bahena M.H."/>
            <person name="Garcia-Fraile P."/>
            <person name="Velazquez E."/>
        </authorList>
    </citation>
    <scope>NUCLEOTIDE SEQUENCE [LARGE SCALE GENOMIC DNA]</scope>
    <source>
        <strain evidence="2 3">RZME10</strain>
    </source>
</reference>
<organism evidence="2 3">
    <name type="scientific">Agrobacterium cavarae</name>
    <dbReference type="NCBI Taxonomy" id="2528239"/>
    <lineage>
        <taxon>Bacteria</taxon>
        <taxon>Pseudomonadati</taxon>
        <taxon>Pseudomonadota</taxon>
        <taxon>Alphaproteobacteria</taxon>
        <taxon>Hyphomicrobiales</taxon>
        <taxon>Rhizobiaceae</taxon>
        <taxon>Rhizobium/Agrobacterium group</taxon>
        <taxon>Agrobacterium</taxon>
    </lineage>
</organism>
<dbReference type="RefSeq" id="WP_130978718.1">
    <property type="nucleotide sequence ID" value="NZ_SISF01000032.1"/>
</dbReference>
<evidence type="ECO:0000256" key="1">
    <source>
        <dbReference type="SAM" id="MobiDB-lite"/>
    </source>
</evidence>
<evidence type="ECO:0000313" key="2">
    <source>
        <dbReference type="EMBL" id="TBN10658.1"/>
    </source>
</evidence>
<feature type="region of interest" description="Disordered" evidence="1">
    <location>
        <begin position="1"/>
        <end position="28"/>
    </location>
</feature>